<organism evidence="2 3">
    <name type="scientific">Vanrija pseudolonga</name>
    <dbReference type="NCBI Taxonomy" id="143232"/>
    <lineage>
        <taxon>Eukaryota</taxon>
        <taxon>Fungi</taxon>
        <taxon>Dikarya</taxon>
        <taxon>Basidiomycota</taxon>
        <taxon>Agaricomycotina</taxon>
        <taxon>Tremellomycetes</taxon>
        <taxon>Trichosporonales</taxon>
        <taxon>Trichosporonaceae</taxon>
        <taxon>Vanrija</taxon>
    </lineage>
</organism>
<gene>
    <name evidence="2" type="ORF">LOC62_03G004566</name>
</gene>
<sequence length="92" mass="9931">MSGSTGLPSPDPSVPPSSAPSRPEFTFLLMSVPPSTVLNTEQMAEIGFHDPKERPYRRNQVSATFFRATTATRQTTSAVAGPSRQLHVDEAT</sequence>
<dbReference type="Proteomes" id="UP000827549">
    <property type="component" value="Chromosome 3"/>
</dbReference>
<evidence type="ECO:0000313" key="2">
    <source>
        <dbReference type="EMBL" id="WOO81038.1"/>
    </source>
</evidence>
<reference evidence="2" key="1">
    <citation type="submission" date="2023-10" db="EMBL/GenBank/DDBJ databases">
        <authorList>
            <person name="Noh H."/>
        </authorList>
    </citation>
    <scope>NUCLEOTIDE SEQUENCE</scope>
    <source>
        <strain evidence="2">DUCC4014</strain>
    </source>
</reference>
<keyword evidence="3" id="KW-1185">Reference proteome</keyword>
<feature type="compositionally biased region" description="Pro residues" evidence="1">
    <location>
        <begin position="9"/>
        <end position="18"/>
    </location>
</feature>
<proteinExistence type="predicted"/>
<dbReference type="EMBL" id="CP086716">
    <property type="protein sequence ID" value="WOO81038.1"/>
    <property type="molecule type" value="Genomic_DNA"/>
</dbReference>
<dbReference type="GeneID" id="87807804"/>
<feature type="region of interest" description="Disordered" evidence="1">
    <location>
        <begin position="1"/>
        <end position="24"/>
    </location>
</feature>
<name>A0AAF0YCH9_9TREE</name>
<protein>
    <submittedName>
        <fullName evidence="2">Uncharacterized protein</fullName>
    </submittedName>
</protein>
<evidence type="ECO:0000313" key="3">
    <source>
        <dbReference type="Proteomes" id="UP000827549"/>
    </source>
</evidence>
<accession>A0AAF0YCH9</accession>
<evidence type="ECO:0000256" key="1">
    <source>
        <dbReference type="SAM" id="MobiDB-lite"/>
    </source>
</evidence>
<feature type="region of interest" description="Disordered" evidence="1">
    <location>
        <begin position="73"/>
        <end position="92"/>
    </location>
</feature>
<dbReference type="AlphaFoldDB" id="A0AAF0YCH9"/>
<dbReference type="RefSeq" id="XP_062627070.1">
    <property type="nucleotide sequence ID" value="XM_062771086.1"/>
</dbReference>